<dbReference type="EMBL" id="JBBIAA010000017">
    <property type="protein sequence ID" value="MEJ5946189.1"/>
    <property type="molecule type" value="Genomic_DNA"/>
</dbReference>
<dbReference type="RefSeq" id="WP_339575571.1">
    <property type="nucleotide sequence ID" value="NZ_JBBIAA010000017.1"/>
</dbReference>
<evidence type="ECO:0000256" key="1">
    <source>
        <dbReference type="SAM" id="MobiDB-lite"/>
    </source>
</evidence>
<dbReference type="SUPFAM" id="SSF52540">
    <property type="entry name" value="P-loop containing nucleoside triphosphate hydrolases"/>
    <property type="match status" value="1"/>
</dbReference>
<accession>A0ABU8RMH4</accession>
<comment type="caution">
    <text evidence="2">The sequence shown here is derived from an EMBL/GenBank/DDBJ whole genome shotgun (WGS) entry which is preliminary data.</text>
</comment>
<evidence type="ECO:0000313" key="3">
    <source>
        <dbReference type="Proteomes" id="UP001387100"/>
    </source>
</evidence>
<name>A0ABU8RMH4_9ACTN</name>
<reference evidence="2 3" key="1">
    <citation type="journal article" date="2017" name="Int. J. Syst. Evol. Microbiol.">
        <title>Pseudokineococcus basanitobsidens sp. nov., isolated from volcanic rock.</title>
        <authorList>
            <person name="Lee D.W."/>
            <person name="Park M.Y."/>
            <person name="Kim J.J."/>
            <person name="Kim B.S."/>
        </authorList>
    </citation>
    <scope>NUCLEOTIDE SEQUENCE [LARGE SCALE GENOMIC DNA]</scope>
    <source>
        <strain evidence="2 3">DSM 103726</strain>
    </source>
</reference>
<proteinExistence type="predicted"/>
<dbReference type="Proteomes" id="UP001387100">
    <property type="component" value="Unassembled WGS sequence"/>
</dbReference>
<dbReference type="InterPro" id="IPR027417">
    <property type="entry name" value="P-loop_NTPase"/>
</dbReference>
<evidence type="ECO:0000313" key="2">
    <source>
        <dbReference type="EMBL" id="MEJ5946189.1"/>
    </source>
</evidence>
<protein>
    <submittedName>
        <fullName evidence="2">AAA family ATPase</fullName>
    </submittedName>
</protein>
<keyword evidence="3" id="KW-1185">Reference proteome</keyword>
<organism evidence="2 3">
    <name type="scientific">Pseudokineococcus basanitobsidens</name>
    <dbReference type="NCBI Taxonomy" id="1926649"/>
    <lineage>
        <taxon>Bacteria</taxon>
        <taxon>Bacillati</taxon>
        <taxon>Actinomycetota</taxon>
        <taxon>Actinomycetes</taxon>
        <taxon>Kineosporiales</taxon>
        <taxon>Kineosporiaceae</taxon>
        <taxon>Pseudokineococcus</taxon>
    </lineage>
</organism>
<feature type="region of interest" description="Disordered" evidence="1">
    <location>
        <begin position="434"/>
        <end position="456"/>
    </location>
</feature>
<gene>
    <name evidence="2" type="ORF">WDZ17_12895</name>
</gene>
<dbReference type="Pfam" id="PF13481">
    <property type="entry name" value="AAA_25"/>
    <property type="match status" value="1"/>
</dbReference>
<dbReference type="Gene3D" id="3.40.50.300">
    <property type="entry name" value="P-loop containing nucleotide triphosphate hydrolases"/>
    <property type="match status" value="1"/>
</dbReference>
<sequence>MPPPVPRGRPTLLALIREHLPDADPIPVDDGYRLGCPSCRSPHTITLRAAPGVGAYVMPCRCGTPLHEALDLPEETLDALLTSVRVPTPGDAESSASATSLASELLTLDDLADLPEPSWVIDGALRARSLAFIVGPPSSGKSFHLINWLAAVATGTNWAGREVRAGRVLYVAGEGLDGIHARVTAWSQRHEVPIPGEMFDVFPRPVSLAEASTVDELEELVRQRDYSLIVLDTWARMSTGVDENSAGDVGRILAAADRLWAATTSGTVVFAHHSGKGSTDLRGSSALRGAAETVFLTSKRGDDYALEEDKQKSKSSDYFSLWRIALPGGNPVLVSSTADDLLDEVPVPTSDARLWEVLNASFAHGSHFTRAEAVRLTRDPAHGEPLPSSTAYRAFAVLVDSGVVLQVAGSPTASDRYTLDEQAAVSRGYRLTRRAPRTRAPGEPSLYAGEPDLVPF</sequence>